<proteinExistence type="predicted"/>
<feature type="compositionally biased region" description="Gly residues" evidence="1">
    <location>
        <begin position="268"/>
        <end position="280"/>
    </location>
</feature>
<feature type="region of interest" description="Disordered" evidence="1">
    <location>
        <begin position="252"/>
        <end position="326"/>
    </location>
</feature>
<name>A0A1B9GYI7_9TREE</name>
<feature type="compositionally biased region" description="Basic and acidic residues" evidence="1">
    <location>
        <begin position="303"/>
        <end position="326"/>
    </location>
</feature>
<organism evidence="2 3">
    <name type="scientific">Kwoniella heveanensis BCC8398</name>
    <dbReference type="NCBI Taxonomy" id="1296120"/>
    <lineage>
        <taxon>Eukaryota</taxon>
        <taxon>Fungi</taxon>
        <taxon>Dikarya</taxon>
        <taxon>Basidiomycota</taxon>
        <taxon>Agaricomycotina</taxon>
        <taxon>Tremellomycetes</taxon>
        <taxon>Tremellales</taxon>
        <taxon>Cryptococcaceae</taxon>
        <taxon>Kwoniella</taxon>
    </lineage>
</organism>
<keyword evidence="3" id="KW-1185">Reference proteome</keyword>
<protein>
    <submittedName>
        <fullName evidence="2">Uncharacterized protein</fullName>
    </submittedName>
</protein>
<dbReference type="AlphaFoldDB" id="A0A1B9GYI7"/>
<evidence type="ECO:0000256" key="1">
    <source>
        <dbReference type="SAM" id="MobiDB-lite"/>
    </source>
</evidence>
<dbReference type="Proteomes" id="UP000092666">
    <property type="component" value="Unassembled WGS sequence"/>
</dbReference>
<gene>
    <name evidence="2" type="ORF">I316_02520</name>
</gene>
<sequence>MFAARVLTLRASMQFGPGGACPYPWTDEVRDIFRLEVQDIVKETFNGADILNRQLQRLIDDERLLLDNMYVGILPVDHPYLEVSGDGVYGYPGPKGVLKPLLNRLVGFPWWSIDGLHDLAEWESELDPSNALTKEAASLERTLEVAEIEDALELALSEEISEGLRVKEAEIKGKVKVLEGMIREIAGVPMSLHVDETYDHTEIPPKFPESIRSPELWAEPQESTWGKSTTMQDRVEHQGKDTKIRTAGKKGIKGVVLPGPPPKFRSNRGGGGGGKHLGARGGEKRRFIPKQGSDAVSKLSSETAKKDGVDWEDHLEERDSSLVDVI</sequence>
<reference evidence="2 3" key="1">
    <citation type="submission" date="2013-07" db="EMBL/GenBank/DDBJ databases">
        <title>The Genome Sequence of Cryptococcus heveanensis BCC8398.</title>
        <authorList>
            <consortium name="The Broad Institute Genome Sequencing Platform"/>
            <person name="Cuomo C."/>
            <person name="Litvintseva A."/>
            <person name="Chen Y."/>
            <person name="Heitman J."/>
            <person name="Sun S."/>
            <person name="Springer D."/>
            <person name="Dromer F."/>
            <person name="Young S.K."/>
            <person name="Zeng Q."/>
            <person name="Gargeya S."/>
            <person name="Fitzgerald M."/>
            <person name="Abouelleil A."/>
            <person name="Alvarado L."/>
            <person name="Berlin A.M."/>
            <person name="Chapman S.B."/>
            <person name="Dewar J."/>
            <person name="Goldberg J."/>
            <person name="Griggs A."/>
            <person name="Gujja S."/>
            <person name="Hansen M."/>
            <person name="Howarth C."/>
            <person name="Imamovic A."/>
            <person name="Larimer J."/>
            <person name="McCowan C."/>
            <person name="Murphy C."/>
            <person name="Pearson M."/>
            <person name="Priest M."/>
            <person name="Roberts A."/>
            <person name="Saif S."/>
            <person name="Shea T."/>
            <person name="Sykes S."/>
            <person name="Wortman J."/>
            <person name="Nusbaum C."/>
            <person name="Birren B."/>
        </authorList>
    </citation>
    <scope>NUCLEOTIDE SEQUENCE [LARGE SCALE GENOMIC DNA]</scope>
    <source>
        <strain evidence="2 3">BCC8398</strain>
    </source>
</reference>
<reference evidence="3" key="2">
    <citation type="submission" date="2013-12" db="EMBL/GenBank/DDBJ databases">
        <title>Evolution of pathogenesis and genome organization in the Tremellales.</title>
        <authorList>
            <person name="Cuomo C."/>
            <person name="Litvintseva A."/>
            <person name="Heitman J."/>
            <person name="Chen Y."/>
            <person name="Sun S."/>
            <person name="Springer D."/>
            <person name="Dromer F."/>
            <person name="Young S."/>
            <person name="Zeng Q."/>
            <person name="Chapman S."/>
            <person name="Gujja S."/>
            <person name="Saif S."/>
            <person name="Birren B."/>
        </authorList>
    </citation>
    <scope>NUCLEOTIDE SEQUENCE [LARGE SCALE GENOMIC DNA]</scope>
    <source>
        <strain evidence="3">BCC8398</strain>
    </source>
</reference>
<evidence type="ECO:0000313" key="3">
    <source>
        <dbReference type="Proteomes" id="UP000092666"/>
    </source>
</evidence>
<accession>A0A1B9GYI7</accession>
<evidence type="ECO:0000313" key="2">
    <source>
        <dbReference type="EMBL" id="OCF36025.1"/>
    </source>
</evidence>
<dbReference type="EMBL" id="KI669497">
    <property type="protein sequence ID" value="OCF36025.1"/>
    <property type="molecule type" value="Genomic_DNA"/>
</dbReference>